<dbReference type="InterPro" id="IPR036423">
    <property type="entry name" value="SOD-like_Cu/Zn_dom_sf"/>
</dbReference>
<reference evidence="3 4" key="1">
    <citation type="journal article" date="2016" name="Nat. Commun.">
        <title>Thousands of microbial genomes shed light on interconnected biogeochemical processes in an aquifer system.</title>
        <authorList>
            <person name="Anantharaman K."/>
            <person name="Brown C.T."/>
            <person name="Hug L.A."/>
            <person name="Sharon I."/>
            <person name="Castelle C.J."/>
            <person name="Probst A.J."/>
            <person name="Thomas B.C."/>
            <person name="Singh A."/>
            <person name="Wilkins M.J."/>
            <person name="Karaoz U."/>
            <person name="Brodie E.L."/>
            <person name="Williams K.H."/>
            <person name="Hubbard S.S."/>
            <person name="Banfield J.F."/>
        </authorList>
    </citation>
    <scope>NUCLEOTIDE SEQUENCE [LARGE SCALE GENOMIC DNA]</scope>
</reference>
<dbReference type="EMBL" id="MGHH01000007">
    <property type="protein sequence ID" value="OGM64989.1"/>
    <property type="molecule type" value="Genomic_DNA"/>
</dbReference>
<organism evidence="3 4">
    <name type="scientific">Candidatus Woesebacteria bacterium RIFCSPLOWO2_01_FULL_39_25</name>
    <dbReference type="NCBI Taxonomy" id="1802521"/>
    <lineage>
        <taxon>Bacteria</taxon>
        <taxon>Candidatus Woeseibacteriota</taxon>
    </lineage>
</organism>
<dbReference type="GO" id="GO:0046872">
    <property type="term" value="F:metal ion binding"/>
    <property type="evidence" value="ECO:0007669"/>
    <property type="project" value="InterPro"/>
</dbReference>
<dbReference type="SUPFAM" id="SSF49329">
    <property type="entry name" value="Cu,Zn superoxide dismutase-like"/>
    <property type="match status" value="1"/>
</dbReference>
<evidence type="ECO:0000313" key="3">
    <source>
        <dbReference type="EMBL" id="OGM64989.1"/>
    </source>
</evidence>
<feature type="domain" description="CHRD" evidence="2">
    <location>
        <begin position="45"/>
        <end position="142"/>
    </location>
</feature>
<name>A0A1F8BMU6_9BACT</name>
<comment type="caution">
    <text evidence="3">The sequence shown here is derived from an EMBL/GenBank/DDBJ whole genome shotgun (WGS) entry which is preliminary data.</text>
</comment>
<protein>
    <recommendedName>
        <fullName evidence="2">CHRD domain-containing protein</fullName>
    </recommendedName>
</protein>
<comment type="similarity">
    <text evidence="1">Belongs to the Cu-Zn superoxide dismutase family.</text>
</comment>
<evidence type="ECO:0000259" key="2">
    <source>
        <dbReference type="Pfam" id="PF07452"/>
    </source>
</evidence>
<accession>A0A1F8BMU6</accession>
<proteinExistence type="inferred from homology"/>
<evidence type="ECO:0000256" key="1">
    <source>
        <dbReference type="ARBA" id="ARBA00010457"/>
    </source>
</evidence>
<dbReference type="InterPro" id="IPR010895">
    <property type="entry name" value="CHRD"/>
</dbReference>
<sequence>MNKNVVIALVLAALLVLGFMMLSKNKQPSTSVVDEITQTEMEDELTANQLEVALSEQNSSGETGTVTLVEENGQVTVTLAMQGFPEDTPQPAHIHVGACPDVGAVKYPLTNLVNGQSVTTLEVTLAQLESELPLGINVHKSASEASVYTACGDLLF</sequence>
<dbReference type="GO" id="GO:0006801">
    <property type="term" value="P:superoxide metabolic process"/>
    <property type="evidence" value="ECO:0007669"/>
    <property type="project" value="InterPro"/>
</dbReference>
<gene>
    <name evidence="3" type="ORF">A2893_05025</name>
</gene>
<dbReference type="Proteomes" id="UP000176725">
    <property type="component" value="Unassembled WGS sequence"/>
</dbReference>
<evidence type="ECO:0000313" key="4">
    <source>
        <dbReference type="Proteomes" id="UP000176725"/>
    </source>
</evidence>
<dbReference type="Pfam" id="PF07452">
    <property type="entry name" value="CHRD"/>
    <property type="match status" value="1"/>
</dbReference>
<dbReference type="AlphaFoldDB" id="A0A1F8BMU6"/>